<proteinExistence type="predicted"/>
<name>A0AAD4XFY1_9MAGN</name>
<keyword evidence="6" id="KW-1185">Reference proteome</keyword>
<organism evidence="5 6">
    <name type="scientific">Papaver atlanticum</name>
    <dbReference type="NCBI Taxonomy" id="357466"/>
    <lineage>
        <taxon>Eukaryota</taxon>
        <taxon>Viridiplantae</taxon>
        <taxon>Streptophyta</taxon>
        <taxon>Embryophyta</taxon>
        <taxon>Tracheophyta</taxon>
        <taxon>Spermatophyta</taxon>
        <taxon>Magnoliopsida</taxon>
        <taxon>Ranunculales</taxon>
        <taxon>Papaveraceae</taxon>
        <taxon>Papaveroideae</taxon>
        <taxon>Papaver</taxon>
    </lineage>
</organism>
<evidence type="ECO:0000256" key="1">
    <source>
        <dbReference type="ARBA" id="ARBA00022729"/>
    </source>
</evidence>
<dbReference type="Proteomes" id="UP001202328">
    <property type="component" value="Unassembled WGS sequence"/>
</dbReference>
<feature type="signal peptide" evidence="2">
    <location>
        <begin position="1"/>
        <end position="25"/>
    </location>
</feature>
<evidence type="ECO:0000259" key="3">
    <source>
        <dbReference type="Pfam" id="PF07250"/>
    </source>
</evidence>
<keyword evidence="1 2" id="KW-0732">Signal</keyword>
<dbReference type="Pfam" id="PF07250">
    <property type="entry name" value="Glyoxal_oxid_N"/>
    <property type="match status" value="1"/>
</dbReference>
<dbReference type="InterPro" id="IPR013783">
    <property type="entry name" value="Ig-like_fold"/>
</dbReference>
<dbReference type="InterPro" id="IPR014756">
    <property type="entry name" value="Ig_E-set"/>
</dbReference>
<dbReference type="Gene3D" id="2.130.10.80">
    <property type="entry name" value="Galactose oxidase/kelch, beta-propeller"/>
    <property type="match status" value="1"/>
</dbReference>
<feature type="chain" id="PRO_5042232132" evidence="2">
    <location>
        <begin position="26"/>
        <end position="587"/>
    </location>
</feature>
<evidence type="ECO:0000313" key="5">
    <source>
        <dbReference type="EMBL" id="KAI3909278.1"/>
    </source>
</evidence>
<feature type="domain" description="Galactose oxidase-like Early set" evidence="4">
    <location>
        <begin position="478"/>
        <end position="585"/>
    </location>
</feature>
<dbReference type="InterPro" id="IPR015202">
    <property type="entry name" value="GO-like_E_set"/>
</dbReference>
<accession>A0AAD4XFY1</accession>
<dbReference type="InterPro" id="IPR009880">
    <property type="entry name" value="Glyoxal_oxidase_N"/>
</dbReference>
<gene>
    <name evidence="5" type="ORF">MKW98_025920</name>
</gene>
<protein>
    <submittedName>
        <fullName evidence="5">Uncharacterized protein</fullName>
    </submittedName>
</protein>
<dbReference type="CDD" id="cd02851">
    <property type="entry name" value="E_set_GO_C"/>
    <property type="match status" value="1"/>
</dbReference>
<reference evidence="5" key="1">
    <citation type="submission" date="2022-04" db="EMBL/GenBank/DDBJ databases">
        <title>A functionally conserved STORR gene fusion in Papaver species that diverged 16.8 million years ago.</title>
        <authorList>
            <person name="Catania T."/>
        </authorList>
    </citation>
    <scope>NUCLEOTIDE SEQUENCE</scope>
    <source>
        <strain evidence="5">S-188037</strain>
    </source>
</reference>
<dbReference type="PANTHER" id="PTHR32208">
    <property type="entry name" value="SECRETED PROTEIN-RELATED"/>
    <property type="match status" value="1"/>
</dbReference>
<dbReference type="Pfam" id="PF09118">
    <property type="entry name" value="GO-like_E_set"/>
    <property type="match status" value="1"/>
</dbReference>
<dbReference type="Gene3D" id="2.60.40.10">
    <property type="entry name" value="Immunoglobulins"/>
    <property type="match status" value="1"/>
</dbReference>
<evidence type="ECO:0000259" key="4">
    <source>
        <dbReference type="Pfam" id="PF09118"/>
    </source>
</evidence>
<sequence length="587" mass="64726">MEVLSRSLILVFLLIGFGFSKPVVSFPFGLGGFFGGDFGGGIDDGAGDVDARVAEELYTENNDIDTGYPGSWELASENSGVSSMHIQLLPNNKAIMFDATVFGETKVRLPGKCRPIPNTKGLLDCTAHAVEFDIETSDIRPLTVMTDTWCSSGGMAPDGTLINTGGWDEGGRAIRYMKACENCDFQEYPVALTGMRWYATQTMLADGSFIVVGGRRMFNYEFVPRPGVNNVKNYDLPLLRETTDLAENNLYPFVHLSTDGNLFIFANTRSILLDPKTQKVIREFPVLPDGSRNYPASGMSALLPIKLHGENADVIPTEVMVCGGGDPNGFALADKGTFTPASSSCGRIQITKPNASWKMEKMPSPRVMGDMLNLPNGELLIINGAKKGVSGWEFADDANLTPVIYKPMKPKDERFVELRPTTIARMYHSTSALLPDGKVLVAGSNTHNVYKFNEKFPTELRVEKFWPPYLDPMLNAKRPEITSELNAQKFQYGEEFTLRIRLRQLPVLGKKDIKVTIYAPPFTTHGYSMNQRLVVLATKKVEPVFPGVFEISTLSPPYGEVAPPGYYLLFVNYRGVPSKGVWIQIGA</sequence>
<dbReference type="SUPFAM" id="SSF81296">
    <property type="entry name" value="E set domains"/>
    <property type="match status" value="1"/>
</dbReference>
<dbReference type="SUPFAM" id="SSF50965">
    <property type="entry name" value="Galactose oxidase, central domain"/>
    <property type="match status" value="1"/>
</dbReference>
<dbReference type="PANTHER" id="PTHR32208:SF93">
    <property type="entry name" value="ALDEHYDE OXIDASE GLOX1"/>
    <property type="match status" value="1"/>
</dbReference>
<dbReference type="InterPro" id="IPR011043">
    <property type="entry name" value="Gal_Oxase/kelch_b-propeller"/>
</dbReference>
<evidence type="ECO:0000313" key="6">
    <source>
        <dbReference type="Proteomes" id="UP001202328"/>
    </source>
</evidence>
<dbReference type="InterPro" id="IPR037293">
    <property type="entry name" value="Gal_Oxidase_central_sf"/>
</dbReference>
<comment type="caution">
    <text evidence="5">The sequence shown here is derived from an EMBL/GenBank/DDBJ whole genome shotgun (WGS) entry which is preliminary data.</text>
</comment>
<dbReference type="AlphaFoldDB" id="A0AAD4XFY1"/>
<feature type="domain" description="Glyoxal oxidase N-terminal" evidence="3">
    <location>
        <begin position="84"/>
        <end position="469"/>
    </location>
</feature>
<dbReference type="EMBL" id="JAJJMB010010329">
    <property type="protein sequence ID" value="KAI3909278.1"/>
    <property type="molecule type" value="Genomic_DNA"/>
</dbReference>
<evidence type="ECO:0000256" key="2">
    <source>
        <dbReference type="SAM" id="SignalP"/>
    </source>
</evidence>